<gene>
    <name evidence="7" type="ORF">BV102_01176</name>
</gene>
<protein>
    <recommendedName>
        <fullName evidence="2">site-specific DNA-methyltransferase (adenine-specific)</fullName>
        <ecNumber evidence="2">2.1.1.72</ecNumber>
    </recommendedName>
</protein>
<keyword evidence="3" id="KW-0489">Methyltransferase</keyword>
<evidence type="ECO:0000313" key="7">
    <source>
        <dbReference type="EMBL" id="PRJ64514.1"/>
    </source>
</evidence>
<dbReference type="GO" id="GO:0003677">
    <property type="term" value="F:DNA binding"/>
    <property type="evidence" value="ECO:0007669"/>
    <property type="project" value="InterPro"/>
</dbReference>
<dbReference type="Pfam" id="PF02384">
    <property type="entry name" value="N6_Mtase"/>
    <property type="match status" value="1"/>
</dbReference>
<name>A0A2S9RRS6_HAEIF</name>
<evidence type="ECO:0000313" key="8">
    <source>
        <dbReference type="Proteomes" id="UP000238532"/>
    </source>
</evidence>
<proteinExistence type="inferred from homology"/>
<dbReference type="EC" id="2.1.1.72" evidence="2"/>
<comment type="caution">
    <text evidence="7">The sequence shown here is derived from an EMBL/GenBank/DDBJ whole genome shotgun (WGS) entry which is preliminary data.</text>
</comment>
<dbReference type="InterPro" id="IPR003356">
    <property type="entry name" value="DNA_methylase_A-5"/>
</dbReference>
<evidence type="ECO:0000256" key="4">
    <source>
        <dbReference type="ARBA" id="ARBA00022679"/>
    </source>
</evidence>
<dbReference type="SUPFAM" id="SSF53335">
    <property type="entry name" value="S-adenosyl-L-methionine-dependent methyltransferases"/>
    <property type="match status" value="1"/>
</dbReference>
<comment type="catalytic activity">
    <reaction evidence="5">
        <text>a 2'-deoxyadenosine in DNA + S-adenosyl-L-methionine = an N(6)-methyl-2'-deoxyadenosine in DNA + S-adenosyl-L-homocysteine + H(+)</text>
        <dbReference type="Rhea" id="RHEA:15197"/>
        <dbReference type="Rhea" id="RHEA-COMP:12418"/>
        <dbReference type="Rhea" id="RHEA-COMP:12419"/>
        <dbReference type="ChEBI" id="CHEBI:15378"/>
        <dbReference type="ChEBI" id="CHEBI:57856"/>
        <dbReference type="ChEBI" id="CHEBI:59789"/>
        <dbReference type="ChEBI" id="CHEBI:90615"/>
        <dbReference type="ChEBI" id="CHEBI:90616"/>
        <dbReference type="EC" id="2.1.1.72"/>
    </reaction>
</comment>
<dbReference type="InterPro" id="IPR029063">
    <property type="entry name" value="SAM-dependent_MTases_sf"/>
</dbReference>
<dbReference type="GO" id="GO:0008170">
    <property type="term" value="F:N-methyltransferase activity"/>
    <property type="evidence" value="ECO:0007669"/>
    <property type="project" value="InterPro"/>
</dbReference>
<comment type="similarity">
    <text evidence="1">Belongs to the N(4)/N(6)-methyltransferase family.</text>
</comment>
<evidence type="ECO:0000256" key="3">
    <source>
        <dbReference type="ARBA" id="ARBA00022603"/>
    </source>
</evidence>
<dbReference type="GO" id="GO:0032259">
    <property type="term" value="P:methylation"/>
    <property type="evidence" value="ECO:0007669"/>
    <property type="project" value="UniProtKB-KW"/>
</dbReference>
<sequence>MRAYIEILKQIIEDKSCNTQTLCEQHSMSRIDQMVRTNIFTEELKKLGAFFTEQVLAEQACKQFQSVITADSIVLDPSCGIGNLLVESSRQLGVCRLLSDTLKQWNKVLKGFDIRADFVELTKLQLILEALRRGVEKDCSIDKAISYLNHIELRDALSISKEEIKGVTHLFMNPPFITIQAPKRDYWGNGKTNSAAVFFDYYLRLLPENSHVVAILPDVLRSGSRFAHFRKFVASELHGCLQVWGRFSVSADVDVFILSGQKMNSHCSLEWAKRPQLEGKILSSEYQVCVGPLVAYRDKQQGQLYPYFHPKNCKNWEIVTAVSEMRAFDGKVIQPPCILIKRTSSPSDKFRAAATLVNLKQPIAVENHLIVVTPKDGKLKSCKKLLKVLAKSEINHFLNEQIRTRHLTVGVVKMIPLVV</sequence>
<accession>A0A2S9RRS6</accession>
<dbReference type="AlphaFoldDB" id="A0A2S9RRS6"/>
<feature type="domain" description="DNA methylase adenine-specific" evidence="6">
    <location>
        <begin position="40"/>
        <end position="177"/>
    </location>
</feature>
<dbReference type="InterPro" id="IPR050953">
    <property type="entry name" value="N4_N6_ade-DNA_methylase"/>
</dbReference>
<organism evidence="7 8">
    <name type="scientific">Haemophilus influenzae</name>
    <dbReference type="NCBI Taxonomy" id="727"/>
    <lineage>
        <taxon>Bacteria</taxon>
        <taxon>Pseudomonadati</taxon>
        <taxon>Pseudomonadota</taxon>
        <taxon>Gammaproteobacteria</taxon>
        <taxon>Pasteurellales</taxon>
        <taxon>Pasteurellaceae</taxon>
        <taxon>Haemophilus</taxon>
    </lineage>
</organism>
<dbReference type="EMBL" id="NEBY01000106">
    <property type="protein sequence ID" value="PRJ64514.1"/>
    <property type="molecule type" value="Genomic_DNA"/>
</dbReference>
<dbReference type="GO" id="GO:0009007">
    <property type="term" value="F:site-specific DNA-methyltransferase (adenine-specific) activity"/>
    <property type="evidence" value="ECO:0007669"/>
    <property type="project" value="UniProtKB-EC"/>
</dbReference>
<evidence type="ECO:0000256" key="1">
    <source>
        <dbReference type="ARBA" id="ARBA00006594"/>
    </source>
</evidence>
<evidence type="ECO:0000256" key="5">
    <source>
        <dbReference type="ARBA" id="ARBA00047942"/>
    </source>
</evidence>
<dbReference type="Gene3D" id="3.40.50.150">
    <property type="entry name" value="Vaccinia Virus protein VP39"/>
    <property type="match status" value="1"/>
</dbReference>
<evidence type="ECO:0000259" key="6">
    <source>
        <dbReference type="Pfam" id="PF02384"/>
    </source>
</evidence>
<evidence type="ECO:0000256" key="2">
    <source>
        <dbReference type="ARBA" id="ARBA00011900"/>
    </source>
</evidence>
<dbReference type="PRINTS" id="PR00507">
    <property type="entry name" value="N12N6MTFRASE"/>
</dbReference>
<dbReference type="PANTHER" id="PTHR33841">
    <property type="entry name" value="DNA METHYLTRANSFERASE YEEA-RELATED"/>
    <property type="match status" value="1"/>
</dbReference>
<dbReference type="PANTHER" id="PTHR33841:SF1">
    <property type="entry name" value="DNA METHYLTRANSFERASE A"/>
    <property type="match status" value="1"/>
</dbReference>
<dbReference type="Proteomes" id="UP000238532">
    <property type="component" value="Unassembled WGS sequence"/>
</dbReference>
<keyword evidence="4" id="KW-0808">Transferase</keyword>
<dbReference type="RefSeq" id="WP_105878354.1">
    <property type="nucleotide sequence ID" value="NZ_CP135761.1"/>
</dbReference>
<reference evidence="7 8" key="1">
    <citation type="submission" date="2017-04" db="EMBL/GenBank/DDBJ databases">
        <title>Haemophilus influenzae in COPD genome sequencing project.</title>
        <authorList>
            <person name="Murphy T.F."/>
            <person name="Kong Y."/>
            <person name="Nadendla S."/>
            <person name="Tettelin H."/>
            <person name="Pettigrew M."/>
        </authorList>
    </citation>
    <scope>NUCLEOTIDE SEQUENCE [LARGE SCALE GENOMIC DNA]</scope>
    <source>
        <strain evidence="7 8">56P127H1</strain>
    </source>
</reference>